<sequence>MDREYELVSAFADRFIQGGSFATIVSAREQASKILDTPVLPGTALAKLVDESVERGLVRAAKIIATAQLDPRQAYARLVDLYQRQPTLGTRSSTSIAQQAYSTPVPIAYLAAMLAQITPEKTVYEPTAGNGALLLAAIPTLASVNELNRERAADLRQQGYTVTQEDAVTYLPAQQHDIVIANPPFNSVMDERGRVKLFNLGRYSTTQIDHAIALNALKAMKLEGRAVLILRGKLGAEAERSNRYNLRSSRAFYFTLYQEYNVIHHFSIWGNLYHRQGDGFPIDLIAIAGKGKSSLPLPAAAEGVTTRLQSRLNQYHSP</sequence>
<gene>
    <name evidence="1" type="ORF">DSM107010_61560</name>
</gene>
<dbReference type="InterPro" id="IPR002052">
    <property type="entry name" value="DNA_methylase_N6_adenine_CS"/>
</dbReference>
<evidence type="ECO:0000313" key="2">
    <source>
        <dbReference type="Proteomes" id="UP000282574"/>
    </source>
</evidence>
<dbReference type="Gene3D" id="3.40.50.150">
    <property type="entry name" value="Vaccinia Virus protein VP39"/>
    <property type="match status" value="1"/>
</dbReference>
<keyword evidence="2" id="KW-1185">Reference proteome</keyword>
<dbReference type="GO" id="GO:0032259">
    <property type="term" value="P:methylation"/>
    <property type="evidence" value="ECO:0007669"/>
    <property type="project" value="InterPro"/>
</dbReference>
<reference evidence="1 2" key="1">
    <citation type="journal article" date="2019" name="Genome Biol. Evol.">
        <title>Day and night: Metabolic profiles and evolutionary relationships of six axenic non-marine cyanobacteria.</title>
        <authorList>
            <person name="Will S.E."/>
            <person name="Henke P."/>
            <person name="Boedeker C."/>
            <person name="Huang S."/>
            <person name="Brinkmann H."/>
            <person name="Rohde M."/>
            <person name="Jarek M."/>
            <person name="Friedl T."/>
            <person name="Seufert S."/>
            <person name="Schumacher M."/>
            <person name="Overmann J."/>
            <person name="Neumann-Schaal M."/>
            <person name="Petersen J."/>
        </authorList>
    </citation>
    <scope>NUCLEOTIDE SEQUENCE [LARGE SCALE GENOMIC DNA]</scope>
    <source>
        <strain evidence="1 2">SAG 39.79</strain>
    </source>
</reference>
<dbReference type="CDD" id="cd02440">
    <property type="entry name" value="AdoMet_MTases"/>
    <property type="match status" value="1"/>
</dbReference>
<dbReference type="GO" id="GO:0008168">
    <property type="term" value="F:methyltransferase activity"/>
    <property type="evidence" value="ECO:0007669"/>
    <property type="project" value="InterPro"/>
</dbReference>
<protein>
    <recommendedName>
        <fullName evidence="3">Site-specific DNA-methyltransferase (adenine-specific)</fullName>
    </recommendedName>
</protein>
<accession>A0AB37UBA8</accession>
<dbReference type="SUPFAM" id="SSF53335">
    <property type="entry name" value="S-adenosyl-L-methionine-dependent methyltransferases"/>
    <property type="match status" value="1"/>
</dbReference>
<dbReference type="PRINTS" id="PR00507">
    <property type="entry name" value="N12N6MTFRASE"/>
</dbReference>
<dbReference type="PROSITE" id="PS00092">
    <property type="entry name" value="N6_MTASE"/>
    <property type="match status" value="1"/>
</dbReference>
<dbReference type="Proteomes" id="UP000282574">
    <property type="component" value="Unassembled WGS sequence"/>
</dbReference>
<evidence type="ECO:0008006" key="3">
    <source>
        <dbReference type="Google" id="ProtNLM"/>
    </source>
</evidence>
<dbReference type="AlphaFoldDB" id="A0AB37UBA8"/>
<dbReference type="GO" id="GO:0003676">
    <property type="term" value="F:nucleic acid binding"/>
    <property type="evidence" value="ECO:0007669"/>
    <property type="project" value="InterPro"/>
</dbReference>
<proteinExistence type="predicted"/>
<dbReference type="EMBL" id="RSCK01000103">
    <property type="protein sequence ID" value="RUT02972.1"/>
    <property type="molecule type" value="Genomic_DNA"/>
</dbReference>
<comment type="caution">
    <text evidence="1">The sequence shown here is derived from an EMBL/GenBank/DDBJ whole genome shotgun (WGS) entry which is preliminary data.</text>
</comment>
<dbReference type="InterPro" id="IPR029063">
    <property type="entry name" value="SAM-dependent_MTases_sf"/>
</dbReference>
<evidence type="ECO:0000313" key="1">
    <source>
        <dbReference type="EMBL" id="RUT02972.1"/>
    </source>
</evidence>
<organism evidence="1 2">
    <name type="scientific">Chroococcidiopsis cubana SAG 39.79</name>
    <dbReference type="NCBI Taxonomy" id="388085"/>
    <lineage>
        <taxon>Bacteria</taxon>
        <taxon>Bacillati</taxon>
        <taxon>Cyanobacteriota</taxon>
        <taxon>Cyanophyceae</taxon>
        <taxon>Chroococcidiopsidales</taxon>
        <taxon>Chroococcidiopsidaceae</taxon>
        <taxon>Chroococcidiopsis</taxon>
    </lineage>
</organism>
<name>A0AB37UBA8_9CYAN</name>